<organism evidence="3 4">
    <name type="scientific">Myxococcus llanfairpwllgwyngyllgogerychwyrndrobwllllantysiliogogogochensis</name>
    <dbReference type="NCBI Taxonomy" id="2590453"/>
    <lineage>
        <taxon>Bacteria</taxon>
        <taxon>Pseudomonadati</taxon>
        <taxon>Myxococcota</taxon>
        <taxon>Myxococcia</taxon>
        <taxon>Myxococcales</taxon>
        <taxon>Cystobacterineae</taxon>
        <taxon>Myxococcaceae</taxon>
        <taxon>Myxococcus</taxon>
    </lineage>
</organism>
<feature type="signal peptide" evidence="1">
    <location>
        <begin position="1"/>
        <end position="22"/>
    </location>
</feature>
<keyword evidence="1" id="KW-0732">Signal</keyword>
<keyword evidence="4" id="KW-1185">Reference proteome</keyword>
<sequence length="98" mass="10494">MRNGLVGFTLLALALVGTSAAAEERIELKPGEQRVLDLKDLTRVALGDVNTAEVKTLGKGQLEVTGREAGTTKLLVWKKSGERLEYSIVVTDGAAKEK</sequence>
<dbReference type="Proteomes" id="UP000315369">
    <property type="component" value="Unassembled WGS sequence"/>
</dbReference>
<protein>
    <recommendedName>
        <fullName evidence="2">Pilus formation protein N-terminal domain-containing protein</fullName>
    </recommendedName>
</protein>
<feature type="chain" id="PRO_5022202543" description="Pilus formation protein N-terminal domain-containing protein" evidence="1">
    <location>
        <begin position="23"/>
        <end position="98"/>
    </location>
</feature>
<name>A0A540X5H5_9BACT</name>
<evidence type="ECO:0000256" key="1">
    <source>
        <dbReference type="SAM" id="SignalP"/>
    </source>
</evidence>
<evidence type="ECO:0000313" key="3">
    <source>
        <dbReference type="EMBL" id="TQF16479.1"/>
    </source>
</evidence>
<comment type="caution">
    <text evidence="3">The sequence shown here is derived from an EMBL/GenBank/DDBJ whole genome shotgun (WGS) entry which is preliminary data.</text>
</comment>
<dbReference type="Pfam" id="PF13629">
    <property type="entry name" value="T2SS-T3SS_pil_N"/>
    <property type="match status" value="1"/>
</dbReference>
<dbReference type="OrthoDB" id="5519178at2"/>
<proteinExistence type="predicted"/>
<evidence type="ECO:0000313" key="4">
    <source>
        <dbReference type="Proteomes" id="UP000315369"/>
    </source>
</evidence>
<reference evidence="3 4" key="1">
    <citation type="submission" date="2019-06" db="EMBL/GenBank/DDBJ databases">
        <authorList>
            <person name="Livingstone P."/>
            <person name="Whitworth D."/>
        </authorList>
    </citation>
    <scope>NUCLEOTIDE SEQUENCE [LARGE SCALE GENOMIC DNA]</scope>
    <source>
        <strain evidence="3 4">AM401</strain>
    </source>
</reference>
<gene>
    <name evidence="3" type="ORF">FJV41_08340</name>
</gene>
<accession>A0A540X5H5</accession>
<dbReference type="RefSeq" id="WP_141641890.1">
    <property type="nucleotide sequence ID" value="NZ_VIFM01000023.1"/>
</dbReference>
<dbReference type="EMBL" id="VIFM01000023">
    <property type="protein sequence ID" value="TQF16479.1"/>
    <property type="molecule type" value="Genomic_DNA"/>
</dbReference>
<feature type="domain" description="Pilus formation protein N-terminal" evidence="2">
    <location>
        <begin position="23"/>
        <end position="91"/>
    </location>
</feature>
<evidence type="ECO:0000259" key="2">
    <source>
        <dbReference type="Pfam" id="PF13629"/>
    </source>
</evidence>
<dbReference type="AlphaFoldDB" id="A0A540X5H5"/>
<dbReference type="InterPro" id="IPR032789">
    <property type="entry name" value="T2SS-T3SS_pil_N"/>
</dbReference>